<accession>A0A5N4CTN0</accession>
<keyword evidence="2" id="KW-1185">Reference proteome</keyword>
<evidence type="ECO:0000313" key="2">
    <source>
        <dbReference type="Proteomes" id="UP000299084"/>
    </source>
</evidence>
<dbReference type="EMBL" id="JWIN03000019">
    <property type="protein sequence ID" value="KAB1262192.1"/>
    <property type="molecule type" value="Genomic_DNA"/>
</dbReference>
<dbReference type="AlphaFoldDB" id="A0A5N4CTN0"/>
<evidence type="ECO:0000313" key="1">
    <source>
        <dbReference type="EMBL" id="KAB1262192.1"/>
    </source>
</evidence>
<reference evidence="1 2" key="1">
    <citation type="journal article" date="2019" name="Mol. Ecol. Resour.">
        <title>Improving Illumina assemblies with Hi-C and long reads: an example with the North African dromedary.</title>
        <authorList>
            <person name="Elbers J.P."/>
            <person name="Rogers M.F."/>
            <person name="Perelman P.L."/>
            <person name="Proskuryakova A.A."/>
            <person name="Serdyukova N.A."/>
            <person name="Johnson W.E."/>
            <person name="Horin P."/>
            <person name="Corander J."/>
            <person name="Murphy D."/>
            <person name="Burger P.A."/>
        </authorList>
    </citation>
    <scope>NUCLEOTIDE SEQUENCE [LARGE SCALE GENOMIC DNA]</scope>
    <source>
        <strain evidence="1">Drom800</strain>
        <tissue evidence="1">Blood</tissue>
    </source>
</reference>
<dbReference type="Proteomes" id="UP000299084">
    <property type="component" value="Unassembled WGS sequence"/>
</dbReference>
<organism evidence="1 2">
    <name type="scientific">Camelus dromedarius</name>
    <name type="common">Dromedary</name>
    <name type="synonym">Arabian camel</name>
    <dbReference type="NCBI Taxonomy" id="9838"/>
    <lineage>
        <taxon>Eukaryota</taxon>
        <taxon>Metazoa</taxon>
        <taxon>Chordata</taxon>
        <taxon>Craniata</taxon>
        <taxon>Vertebrata</taxon>
        <taxon>Euteleostomi</taxon>
        <taxon>Mammalia</taxon>
        <taxon>Eutheria</taxon>
        <taxon>Laurasiatheria</taxon>
        <taxon>Artiodactyla</taxon>
        <taxon>Tylopoda</taxon>
        <taxon>Camelidae</taxon>
        <taxon>Camelus</taxon>
    </lineage>
</organism>
<comment type="caution">
    <text evidence="1">The sequence shown here is derived from an EMBL/GenBank/DDBJ whole genome shotgun (WGS) entry which is preliminary data.</text>
</comment>
<protein>
    <submittedName>
        <fullName evidence="1">Uncharacterized protein</fullName>
    </submittedName>
</protein>
<name>A0A5N4CTN0_CAMDR</name>
<sequence>MDSLEGKAIFVQVRNEEAMFGFVQDERSGMSTLETYGKFYHGQKKLEPVKEKETESLEKWDKANMSGGNRSQFLIVLCSDDPVTQWPLHVLFPEGITVRFSTQDVVPFSPISGMDDAVTVQTTENPVTETTEHVTTPIRLPQRIFSEERETRDPHKHWE</sequence>
<proteinExistence type="predicted"/>
<dbReference type="STRING" id="9838.ENSCDRP00005022389"/>
<gene>
    <name evidence="1" type="ORF">Cadr_000021307</name>
</gene>